<evidence type="ECO:0000256" key="7">
    <source>
        <dbReference type="ARBA" id="ARBA00022927"/>
    </source>
</evidence>
<proteinExistence type="inferred from homology"/>
<dbReference type="Gene3D" id="3.30.1150.10">
    <property type="match status" value="1"/>
</dbReference>
<dbReference type="InterPro" id="IPR051045">
    <property type="entry name" value="TonB-dependent_transducer"/>
</dbReference>
<comment type="caution">
    <text evidence="12">The sequence shown here is derived from an EMBL/GenBank/DDBJ whole genome shotgun (WGS) entry which is preliminary data.</text>
</comment>
<keyword evidence="13" id="KW-1185">Reference proteome</keyword>
<dbReference type="InterPro" id="IPR037682">
    <property type="entry name" value="TonB_C"/>
</dbReference>
<dbReference type="RefSeq" id="WP_053221939.1">
    <property type="nucleotide sequence ID" value="NZ_JSVA01000003.1"/>
</dbReference>
<dbReference type="EMBL" id="JSVA01000003">
    <property type="protein sequence ID" value="KOF04240.1"/>
    <property type="molecule type" value="Genomic_DNA"/>
</dbReference>
<evidence type="ECO:0000256" key="4">
    <source>
        <dbReference type="ARBA" id="ARBA00022475"/>
    </source>
</evidence>
<dbReference type="PANTHER" id="PTHR33446:SF2">
    <property type="entry name" value="PROTEIN TONB"/>
    <property type="match status" value="1"/>
</dbReference>
<evidence type="ECO:0000256" key="8">
    <source>
        <dbReference type="ARBA" id="ARBA00022989"/>
    </source>
</evidence>
<evidence type="ECO:0000256" key="10">
    <source>
        <dbReference type="SAM" id="Phobius"/>
    </source>
</evidence>
<accession>A0A0L8APT7</accession>
<keyword evidence="8 10" id="KW-1133">Transmembrane helix</keyword>
<dbReference type="InterPro" id="IPR008969">
    <property type="entry name" value="CarboxyPept-like_regulatory"/>
</dbReference>
<keyword evidence="9 10" id="KW-0472">Membrane</keyword>
<evidence type="ECO:0000259" key="11">
    <source>
        <dbReference type="Pfam" id="PF03544"/>
    </source>
</evidence>
<dbReference type="SUPFAM" id="SSF49464">
    <property type="entry name" value="Carboxypeptidase regulatory domain-like"/>
    <property type="match status" value="1"/>
</dbReference>
<organism evidence="12 13">
    <name type="scientific">Roseivirga seohaensis subsp. aquiponti</name>
    <dbReference type="NCBI Taxonomy" id="1566026"/>
    <lineage>
        <taxon>Bacteria</taxon>
        <taxon>Pseudomonadati</taxon>
        <taxon>Bacteroidota</taxon>
        <taxon>Cytophagia</taxon>
        <taxon>Cytophagales</taxon>
        <taxon>Roseivirgaceae</taxon>
        <taxon>Roseivirga</taxon>
    </lineage>
</organism>
<dbReference type="GO" id="GO:0098797">
    <property type="term" value="C:plasma membrane protein complex"/>
    <property type="evidence" value="ECO:0007669"/>
    <property type="project" value="TreeGrafter"/>
</dbReference>
<dbReference type="AlphaFoldDB" id="A0A0L8APT7"/>
<dbReference type="SUPFAM" id="SSF74653">
    <property type="entry name" value="TolA/TonB C-terminal domain"/>
    <property type="match status" value="1"/>
</dbReference>
<keyword evidence="5" id="KW-0997">Cell inner membrane</keyword>
<comment type="subcellular location">
    <subcellularLocation>
        <location evidence="1">Cell inner membrane</location>
        <topology evidence="1">Single-pass membrane protein</topology>
        <orientation evidence="1">Periplasmic side</orientation>
    </subcellularLocation>
</comment>
<dbReference type="PANTHER" id="PTHR33446">
    <property type="entry name" value="PROTEIN TONB-RELATED"/>
    <property type="match status" value="1"/>
</dbReference>
<feature type="domain" description="TonB C-terminal" evidence="11">
    <location>
        <begin position="372"/>
        <end position="437"/>
    </location>
</feature>
<keyword evidence="4" id="KW-1003">Cell membrane</keyword>
<sequence length="438" mass="49184">MKKKHNHIEQLTPKVLEAYKKGLLNAEQQHQVEKLMLEDPFYTDALEGWEGISETDLNTDLTKLENRLDQRLDEKERIGFWTTTRRLAATLLILITASFAFFWLQKKDEAPEKSTAKKEVKTETRPTTDSLEFINPDQLEKPKLMASHTDAKPKTMTLPPIADEEELAEVVFDMSIEAEPEKADLKALSKATETNTAKAKMEEAVRMEAAKTLAEEKAEAESARAMDIQSMLQSRVAGVKIDEPKITLTVVDASDLSPLPQVSVIIKNTTQDIATNIQGKAEILADTSITYVIRHLGYVTQEFRLNDLSKMNDTIRMEADATYLAEVVVTGHIKTNRKEGLNNHKAEPIIGRAHYRKYLEENIIYPKGGIKNRGAVRVEFTINSDGSLSNFEIKKSLGQVFDEEAIRLIKEGPAWQAATDENGASKASTETIRVVFKP</sequence>
<comment type="similarity">
    <text evidence="2">Belongs to the TonB family.</text>
</comment>
<gene>
    <name evidence="12" type="ORF">OB69_01560</name>
</gene>
<evidence type="ECO:0000256" key="2">
    <source>
        <dbReference type="ARBA" id="ARBA00006555"/>
    </source>
</evidence>
<dbReference type="PATRIC" id="fig|1566026.4.peg.2009"/>
<dbReference type="OrthoDB" id="1112758at2"/>
<dbReference type="InterPro" id="IPR006260">
    <property type="entry name" value="TonB/TolA_C"/>
</dbReference>
<keyword evidence="3" id="KW-0813">Transport</keyword>
<evidence type="ECO:0000313" key="12">
    <source>
        <dbReference type="EMBL" id="KOF04240.1"/>
    </source>
</evidence>
<dbReference type="NCBIfam" id="TIGR01352">
    <property type="entry name" value="tonB_Cterm"/>
    <property type="match status" value="1"/>
</dbReference>
<evidence type="ECO:0000256" key="1">
    <source>
        <dbReference type="ARBA" id="ARBA00004383"/>
    </source>
</evidence>
<evidence type="ECO:0000256" key="6">
    <source>
        <dbReference type="ARBA" id="ARBA00022692"/>
    </source>
</evidence>
<keyword evidence="7" id="KW-0653">Protein transport</keyword>
<evidence type="ECO:0000256" key="3">
    <source>
        <dbReference type="ARBA" id="ARBA00022448"/>
    </source>
</evidence>
<keyword evidence="6 10" id="KW-0812">Transmembrane</keyword>
<feature type="transmembrane region" description="Helical" evidence="10">
    <location>
        <begin position="87"/>
        <end position="104"/>
    </location>
</feature>
<evidence type="ECO:0000256" key="9">
    <source>
        <dbReference type="ARBA" id="ARBA00023136"/>
    </source>
</evidence>
<protein>
    <recommendedName>
        <fullName evidence="11">TonB C-terminal domain-containing protein</fullName>
    </recommendedName>
</protein>
<dbReference type="Proteomes" id="UP000036908">
    <property type="component" value="Unassembled WGS sequence"/>
</dbReference>
<dbReference type="Pfam" id="PF03544">
    <property type="entry name" value="TonB_C"/>
    <property type="match status" value="1"/>
</dbReference>
<reference evidence="13" key="1">
    <citation type="submission" date="2014-11" db="EMBL/GenBank/DDBJ databases">
        <title>Genome sequencing of Roseivirga sp. D-25.</title>
        <authorList>
            <person name="Selvaratnam C."/>
            <person name="Thevarajoo S."/>
            <person name="Goh K.M."/>
            <person name="Eee R."/>
            <person name="Chan K.-G."/>
            <person name="Chong C.S."/>
        </authorList>
    </citation>
    <scope>NUCLEOTIDE SEQUENCE [LARGE SCALE GENOMIC DNA]</scope>
    <source>
        <strain evidence="13">D-25</strain>
    </source>
</reference>
<dbReference type="GO" id="GO:0031992">
    <property type="term" value="F:energy transducer activity"/>
    <property type="evidence" value="ECO:0007669"/>
    <property type="project" value="TreeGrafter"/>
</dbReference>
<dbReference type="Pfam" id="PF13715">
    <property type="entry name" value="CarbopepD_reg_2"/>
    <property type="match status" value="1"/>
</dbReference>
<evidence type="ECO:0000256" key="5">
    <source>
        <dbReference type="ARBA" id="ARBA00022519"/>
    </source>
</evidence>
<dbReference type="GO" id="GO:0055085">
    <property type="term" value="P:transmembrane transport"/>
    <property type="evidence" value="ECO:0007669"/>
    <property type="project" value="InterPro"/>
</dbReference>
<dbReference type="GO" id="GO:0015031">
    <property type="term" value="P:protein transport"/>
    <property type="evidence" value="ECO:0007669"/>
    <property type="project" value="UniProtKB-KW"/>
</dbReference>
<evidence type="ECO:0000313" key="13">
    <source>
        <dbReference type="Proteomes" id="UP000036908"/>
    </source>
</evidence>
<name>A0A0L8APT7_9BACT</name>